<dbReference type="GO" id="GO:0000776">
    <property type="term" value="C:kinetochore"/>
    <property type="evidence" value="ECO:0007669"/>
    <property type="project" value="UniProtKB-KW"/>
</dbReference>
<dbReference type="GO" id="GO:0051231">
    <property type="term" value="P:spindle elongation"/>
    <property type="evidence" value="ECO:0007669"/>
    <property type="project" value="UniProtKB-ARBA"/>
</dbReference>
<feature type="compositionally biased region" description="Pro residues" evidence="14">
    <location>
        <begin position="566"/>
        <end position="577"/>
    </location>
</feature>
<keyword evidence="7" id="KW-0677">Repeat</keyword>
<evidence type="ECO:0000256" key="3">
    <source>
        <dbReference type="ARBA" id="ARBA00004647"/>
    </source>
</evidence>
<dbReference type="Gene3D" id="1.25.10.10">
    <property type="entry name" value="Leucine-rich Repeat Variant"/>
    <property type="match status" value="5"/>
</dbReference>
<dbReference type="InterPro" id="IPR048491">
    <property type="entry name" value="XMAP215_CLASP_TOG"/>
</dbReference>
<proteinExistence type="inferred from homology"/>
<keyword evidence="8" id="KW-0498">Mitosis</keyword>
<dbReference type="GO" id="GO:0051010">
    <property type="term" value="F:microtubule plus-end binding"/>
    <property type="evidence" value="ECO:0007669"/>
    <property type="project" value="InterPro"/>
</dbReference>
<keyword evidence="9" id="KW-0995">Kinetochore</keyword>
<dbReference type="GO" id="GO:0005813">
    <property type="term" value="C:centrosome"/>
    <property type="evidence" value="ECO:0007669"/>
    <property type="project" value="UniProtKB-SubCell"/>
</dbReference>
<feature type="region of interest" description="Disordered" evidence="14">
    <location>
        <begin position="1940"/>
        <end position="1968"/>
    </location>
</feature>
<feature type="domain" description="TOG" evidence="15">
    <location>
        <begin position="313"/>
        <end position="553"/>
    </location>
</feature>
<comment type="subcellular location">
    <subcellularLocation>
        <location evidence="2">Chromosome</location>
        <location evidence="2">Centromere</location>
        <location evidence="2">Kinetochore</location>
    </subcellularLocation>
    <subcellularLocation>
        <location evidence="1">Cytoplasm</location>
        <location evidence="1">Cytoskeleton</location>
        <location evidence="1">Microtubule organizing center</location>
        <location evidence="1">Centrosome</location>
    </subcellularLocation>
    <subcellularLocation>
        <location evidence="3">Cytoplasm</location>
        <location evidence="3">Cytoskeleton</location>
        <location evidence="3">Spindle pole</location>
    </subcellularLocation>
</comment>
<dbReference type="FunFam" id="1.25.10.10:FF:000050">
    <property type="entry name" value="Cytoskeleton-associated protein 5 isoform X1"/>
    <property type="match status" value="1"/>
</dbReference>
<dbReference type="FunFam" id="1.25.10.10:FF:000063">
    <property type="entry name" value="Putative cytoskeleton-associated protein 5"/>
    <property type="match status" value="1"/>
</dbReference>
<evidence type="ECO:0000256" key="11">
    <source>
        <dbReference type="ARBA" id="ARBA00023306"/>
    </source>
</evidence>
<sequence>MVMLKRIQLWMLLQKFQWDQVSEFVGGFQKSIPKKNDTNGDRYLQFHHDDHLLHSGDLITHFLKRVTAVAETIKNKVIWKMKSIKNCLLKIDVFTNYGKLDNAMGQEKGLEATLAFVENYAHAGKTVGEVMSGIIAKCIAAPKTKTRDLASQITLMYIEIEKQDIVQEELIKGMDVKNPKIVAACVTASTTALHEFGSKVFPVKPLVKKIPVLFADRDKAVRDEARALVIEMFRWIGPALRAQLSNLQPVQVTELEAEFGKIEGQKAVPTRYLRSQQEKQAKLAAEAATSGTVFVDGGEDEETDAPAQIDPYDLAEPVDVLSKMPKDFYDKIEAKKWQERKEALEAVDLLLKTPKLENGDYGDLVRALKKVIQKDSNVLVVTLATKCLSGLASGLKKRFQTYAGACVPALLEKFKEKKQNVVTAVREAVDAVYLTTTIDTILEDVLEALNNKNPSVKSETALFLSRSFTKTLPTLLNKKLLKALTGGLLKIVNEPDPTVRDSTCEALGTLMKLVGEKAIGPFLVELEKDNLKMTKIKECCDKAVIVVKISGTKKERPTTAPAKNTIPPPEATKPIAPPRQTKRPTTATKKKSEIGSGSATIVKSKGTKLQKTVKAVEKELNDDEAIDIVSDLLSSDIITGLTDTNWKNRLSSAEQMLMNIQSLDSNNVPTQALVKIINKKPGLKDTNFQVLKARLDVVKYLASNCTFSTTTCDCCINDITEKLGDTKNGTAAAETLTAVAEATSLSHVSLLVLDFASVQKSPKVLQESLNWLGTAIKEFGFGNLNAKALIESGKKALASNNPAVRQAAISYMGVLYLYMGATLHVFFENEKPILREQICAEFEKYENEKPPAPTRGITKGESSSSLYQDEDDDGCGDGGGDGGVVVNVQELLPRADISSQITESLINELSDKNWKVRIEALTKVNTIISEAKLIKSNIGDLPQALALRLVDSNSKIAQTALNICEAIANAMGPPAKPLIRVFFPGFLHGLGDNKAWIRTASITCINVFGEQCGFKEFFEGEMIADALKTGSPALKTEVWAWLSEKLPKIPVKQISKEELMACIPHLYANLEDRNAEVRKNAQEAVLGIMIHLSYESMAKQTEKLKPGSKTVVMAALDKARPNLPVKPLPVKKQAPEKETKAVRGTKPVANSKNAVKSKGTAPAKQQVSSRKKDDDIDVSPLLVVNNMKHQRTIDESKLKVLKWNFTTPREEFVELLKEQMTNANVNKTLMTNMFHIDFRYHIKAIESLMDDLADNSTALISNLDLILKWLTLRFFDTNPSVLLKGLEYLHSVFNMLIDHKYHILENEASSFIPYLILKIGDPKDAVRNGVRSLFKQICDVYAVSKLFSYIMEGLKSKNARQRAECLEVMGSIIEDYGITVCLPSPTACLKEVAKQISDRDNAVRNAALNCVVQAYYIVGEKVYKMVGQISDKDMSLLEERIKRAAKKPPPPKTKIEPISVPLNSSGSPQRFSSAESSPAKTNAVQDNDIDEDIEQEIDMDDDMPQVALPPVIQEVQKEETAGVFSLDPEFMKELDNLCGIPQNVHLQKFDLEFLKEEIVVPPIADDKAKIMPLCPPKPINPSQMFSKTSLSHKQLSPRLSQQDIVIERTISQISNSDIPTALAAIEQMQEILQSQKGNMLINFEDLFMTSVAQQFKQLNSQPVDSNPQILKTYRALLTVTDCFYNNKVLGRKISVEVLKEIMHQLINILAEGKLNEVANGDSYVRVVNLHCVKIMERSDHTNIICTLIKLLHYCISTSQQLRFVDLVMKCLWRVIKIMPSWTDEIDYDSVLLEVHIFFKDFPNSWWKTRESDTPVRTIKTIVHSMVKMKGAGLMMHLGKIPNTNDSEMEAYILRLLKGLKMEGAMKVPLKTDARRSLSRSTHTQLTNIFQKIGKKDETDEGLNMLYDFLQQHPEADIDPFLKRSSQFFQDYIQKNLSKIDSDRKSSTPGQHGKEELESKLDSVISENSSTAGNRDLEYWKQRLEMWNRIWDETINKQY</sequence>
<dbReference type="Pfam" id="PF21041">
    <property type="entry name" value="XMAP215_CLASP_TOG"/>
    <property type="match status" value="4"/>
</dbReference>
<evidence type="ECO:0000259" key="15">
    <source>
        <dbReference type="SMART" id="SM01349"/>
    </source>
</evidence>
<dbReference type="SMART" id="SM01349">
    <property type="entry name" value="TOG"/>
    <property type="match status" value="5"/>
</dbReference>
<name>A0AAW1K3E6_POPJA</name>
<dbReference type="GO" id="GO:0030951">
    <property type="term" value="P:establishment or maintenance of microtubule cytoskeleton polarity"/>
    <property type="evidence" value="ECO:0007669"/>
    <property type="project" value="InterPro"/>
</dbReference>
<evidence type="ECO:0000256" key="13">
    <source>
        <dbReference type="ARBA" id="ARBA00025722"/>
    </source>
</evidence>
<evidence type="ECO:0000256" key="1">
    <source>
        <dbReference type="ARBA" id="ARBA00004300"/>
    </source>
</evidence>
<feature type="region of interest" description="Disordered" evidence="14">
    <location>
        <begin position="848"/>
        <end position="873"/>
    </location>
</feature>
<evidence type="ECO:0000256" key="9">
    <source>
        <dbReference type="ARBA" id="ARBA00022838"/>
    </source>
</evidence>
<dbReference type="FunFam" id="1.25.10.10:FF:000019">
    <property type="entry name" value="Cytoskeleton-associated protein 5"/>
    <property type="match status" value="1"/>
</dbReference>
<dbReference type="EMBL" id="JASPKY010000267">
    <property type="protein sequence ID" value="KAK9712198.1"/>
    <property type="molecule type" value="Genomic_DNA"/>
</dbReference>
<evidence type="ECO:0000313" key="17">
    <source>
        <dbReference type="Proteomes" id="UP001458880"/>
    </source>
</evidence>
<evidence type="ECO:0000256" key="10">
    <source>
        <dbReference type="ARBA" id="ARBA00023212"/>
    </source>
</evidence>
<feature type="domain" description="TOG" evidence="15">
    <location>
        <begin position="890"/>
        <end position="1125"/>
    </location>
</feature>
<keyword evidence="12" id="KW-0137">Centromere</keyword>
<feature type="domain" description="TOG" evidence="15">
    <location>
        <begin position="1211"/>
        <end position="1450"/>
    </location>
</feature>
<feature type="compositionally biased region" description="Polar residues" evidence="14">
    <location>
        <begin position="1461"/>
        <end position="1484"/>
    </location>
</feature>
<keyword evidence="11" id="KW-0131">Cell cycle</keyword>
<evidence type="ECO:0000256" key="6">
    <source>
        <dbReference type="ARBA" id="ARBA00022618"/>
    </source>
</evidence>
<dbReference type="InterPro" id="IPR034085">
    <property type="entry name" value="TOG"/>
</dbReference>
<feature type="domain" description="TOG" evidence="15">
    <location>
        <begin position="61"/>
        <end position="268"/>
    </location>
</feature>
<evidence type="ECO:0000256" key="4">
    <source>
        <dbReference type="ARBA" id="ARBA00022454"/>
    </source>
</evidence>
<dbReference type="Proteomes" id="UP001458880">
    <property type="component" value="Unassembled WGS sequence"/>
</dbReference>
<feature type="region of interest" description="Disordered" evidence="14">
    <location>
        <begin position="1122"/>
        <end position="1173"/>
    </location>
</feature>
<dbReference type="InterPro" id="IPR016024">
    <property type="entry name" value="ARM-type_fold"/>
</dbReference>
<dbReference type="GO" id="GO:0051301">
    <property type="term" value="P:cell division"/>
    <property type="evidence" value="ECO:0007669"/>
    <property type="project" value="UniProtKB-KW"/>
</dbReference>
<keyword evidence="5" id="KW-0963">Cytoplasm</keyword>
<dbReference type="GO" id="GO:0005874">
    <property type="term" value="C:microtubule"/>
    <property type="evidence" value="ECO:0007669"/>
    <property type="project" value="UniProtKB-ARBA"/>
</dbReference>
<feature type="region of interest" description="Disordered" evidence="14">
    <location>
        <begin position="1442"/>
        <end position="1486"/>
    </location>
</feature>
<keyword evidence="6" id="KW-0132">Cell division</keyword>
<feature type="region of interest" description="Disordered" evidence="14">
    <location>
        <begin position="554"/>
        <end position="597"/>
    </location>
</feature>
<dbReference type="FunFam" id="1.25.10.10:FF:000052">
    <property type="entry name" value="Cytoskeleton associated protein 5"/>
    <property type="match status" value="1"/>
</dbReference>
<dbReference type="InterPro" id="IPR045110">
    <property type="entry name" value="XMAP215"/>
</dbReference>
<accession>A0AAW1K3E6</accession>
<evidence type="ECO:0000256" key="14">
    <source>
        <dbReference type="SAM" id="MobiDB-lite"/>
    </source>
</evidence>
<dbReference type="PANTHER" id="PTHR12609">
    <property type="entry name" value="MICROTUBULE ASSOCIATED PROTEIN XMAP215"/>
    <property type="match status" value="1"/>
</dbReference>
<dbReference type="Pfam" id="PF12348">
    <property type="entry name" value="CLASP_N"/>
    <property type="match status" value="1"/>
</dbReference>
<dbReference type="GO" id="GO:0000922">
    <property type="term" value="C:spindle pole"/>
    <property type="evidence" value="ECO:0007669"/>
    <property type="project" value="UniProtKB-SubCell"/>
</dbReference>
<dbReference type="SUPFAM" id="SSF48371">
    <property type="entry name" value="ARM repeat"/>
    <property type="match status" value="2"/>
</dbReference>
<evidence type="ECO:0000256" key="5">
    <source>
        <dbReference type="ARBA" id="ARBA00022490"/>
    </source>
</evidence>
<reference evidence="16 17" key="1">
    <citation type="journal article" date="2024" name="BMC Genomics">
        <title>De novo assembly and annotation of Popillia japonica's genome with initial clues to its potential as an invasive pest.</title>
        <authorList>
            <person name="Cucini C."/>
            <person name="Boschi S."/>
            <person name="Funari R."/>
            <person name="Cardaioli E."/>
            <person name="Iannotti N."/>
            <person name="Marturano G."/>
            <person name="Paoli F."/>
            <person name="Bruttini M."/>
            <person name="Carapelli A."/>
            <person name="Frati F."/>
            <person name="Nardi F."/>
        </authorList>
    </citation>
    <scope>NUCLEOTIDE SEQUENCE [LARGE SCALE GENOMIC DNA]</scope>
    <source>
        <strain evidence="16">DMR45628</strain>
    </source>
</reference>
<feature type="domain" description="TOG" evidence="15">
    <location>
        <begin position="619"/>
        <end position="851"/>
    </location>
</feature>
<evidence type="ECO:0000256" key="8">
    <source>
        <dbReference type="ARBA" id="ARBA00022776"/>
    </source>
</evidence>
<evidence type="ECO:0000313" key="16">
    <source>
        <dbReference type="EMBL" id="KAK9712198.1"/>
    </source>
</evidence>
<gene>
    <name evidence="16" type="ORF">QE152_g25027</name>
</gene>
<feature type="compositionally biased region" description="Basic and acidic residues" evidence="14">
    <location>
        <begin position="1940"/>
        <end position="1960"/>
    </location>
</feature>
<keyword evidence="17" id="KW-1185">Reference proteome</keyword>
<comment type="similarity">
    <text evidence="13">Belongs to the TOG/XMAP215 family.</text>
</comment>
<protein>
    <submittedName>
        <fullName evidence="16">CLASP N terminal</fullName>
    </submittedName>
</protein>
<comment type="caution">
    <text evidence="16">The sequence shown here is derived from an EMBL/GenBank/DDBJ whole genome shotgun (WGS) entry which is preliminary data.</text>
</comment>
<keyword evidence="10" id="KW-0206">Cytoskeleton</keyword>
<evidence type="ECO:0000256" key="12">
    <source>
        <dbReference type="ARBA" id="ARBA00023328"/>
    </source>
</evidence>
<dbReference type="GO" id="GO:0061863">
    <property type="term" value="F:microtubule plus end polymerase"/>
    <property type="evidence" value="ECO:0007669"/>
    <property type="project" value="InterPro"/>
</dbReference>
<evidence type="ECO:0000256" key="2">
    <source>
        <dbReference type="ARBA" id="ARBA00004629"/>
    </source>
</evidence>
<dbReference type="GO" id="GO:0046785">
    <property type="term" value="P:microtubule polymerization"/>
    <property type="evidence" value="ECO:0007669"/>
    <property type="project" value="InterPro"/>
</dbReference>
<dbReference type="InterPro" id="IPR024395">
    <property type="entry name" value="CLASP_N_dom"/>
</dbReference>
<feature type="compositionally biased region" description="Low complexity" evidence="14">
    <location>
        <begin position="1123"/>
        <end position="1132"/>
    </location>
</feature>
<dbReference type="FunFam" id="1.25.10.10:FF:000068">
    <property type="entry name" value="cytoskeleton-associated protein 5 isoform X1"/>
    <property type="match status" value="1"/>
</dbReference>
<dbReference type="InterPro" id="IPR011989">
    <property type="entry name" value="ARM-like"/>
</dbReference>
<organism evidence="16 17">
    <name type="scientific">Popillia japonica</name>
    <name type="common">Japanese beetle</name>
    <dbReference type="NCBI Taxonomy" id="7064"/>
    <lineage>
        <taxon>Eukaryota</taxon>
        <taxon>Metazoa</taxon>
        <taxon>Ecdysozoa</taxon>
        <taxon>Arthropoda</taxon>
        <taxon>Hexapoda</taxon>
        <taxon>Insecta</taxon>
        <taxon>Pterygota</taxon>
        <taxon>Neoptera</taxon>
        <taxon>Endopterygota</taxon>
        <taxon>Coleoptera</taxon>
        <taxon>Polyphaga</taxon>
        <taxon>Scarabaeiformia</taxon>
        <taxon>Scarabaeidae</taxon>
        <taxon>Rutelinae</taxon>
        <taxon>Popillia</taxon>
    </lineage>
</organism>
<evidence type="ECO:0000256" key="7">
    <source>
        <dbReference type="ARBA" id="ARBA00022737"/>
    </source>
</evidence>
<keyword evidence="4" id="KW-0158">Chromosome</keyword>